<feature type="domain" description="Carrier" evidence="6">
    <location>
        <begin position="561"/>
        <end position="636"/>
    </location>
</feature>
<organism evidence="7">
    <name type="scientific">Lysobacter enzymogenes</name>
    <dbReference type="NCBI Taxonomy" id="69"/>
    <lineage>
        <taxon>Bacteria</taxon>
        <taxon>Pseudomonadati</taxon>
        <taxon>Pseudomonadota</taxon>
        <taxon>Gammaproteobacteria</taxon>
        <taxon>Lysobacterales</taxon>
        <taxon>Lysobacteraceae</taxon>
        <taxon>Lysobacter</taxon>
    </lineage>
</organism>
<dbReference type="PROSITE" id="PS00012">
    <property type="entry name" value="PHOSPHOPANTETHEINE"/>
    <property type="match status" value="2"/>
</dbReference>
<dbReference type="RefSeq" id="WP_123648495.1">
    <property type="nucleotide sequence ID" value="NZ_RCTY01000041.1"/>
</dbReference>
<gene>
    <name evidence="8" type="ORF">D9T17_16820</name>
</gene>
<dbReference type="FunFam" id="3.30.300.30:FF:000010">
    <property type="entry name" value="Enterobactin synthetase component F"/>
    <property type="match status" value="1"/>
</dbReference>
<keyword evidence="4" id="KW-0597">Phosphoprotein</keyword>
<dbReference type="SUPFAM" id="SSF52777">
    <property type="entry name" value="CoA-dependent acyltransferases"/>
    <property type="match status" value="2"/>
</dbReference>
<dbReference type="SMART" id="SM00823">
    <property type="entry name" value="PKS_PP"/>
    <property type="match status" value="2"/>
</dbReference>
<dbReference type="PROSITE" id="PS00455">
    <property type="entry name" value="AMP_BINDING"/>
    <property type="match status" value="2"/>
</dbReference>
<dbReference type="Gene3D" id="1.10.1200.10">
    <property type="entry name" value="ACP-like"/>
    <property type="match status" value="2"/>
</dbReference>
<dbReference type="FunFam" id="3.40.50.980:FF:000001">
    <property type="entry name" value="Non-ribosomal peptide synthetase"/>
    <property type="match status" value="1"/>
</dbReference>
<dbReference type="Proteomes" id="UP000275910">
    <property type="component" value="Unassembled WGS sequence"/>
</dbReference>
<dbReference type="Pfam" id="PF00501">
    <property type="entry name" value="AMP-binding"/>
    <property type="match status" value="2"/>
</dbReference>
<dbReference type="InterPro" id="IPR009081">
    <property type="entry name" value="PP-bd_ACP"/>
</dbReference>
<dbReference type="InterPro" id="IPR006162">
    <property type="entry name" value="Ppantetheine_attach_site"/>
</dbReference>
<name>A0A290WJX0_LYSEN</name>
<feature type="region of interest" description="Disordered" evidence="5">
    <location>
        <begin position="540"/>
        <end position="562"/>
    </location>
</feature>
<dbReference type="SUPFAM" id="SSF47336">
    <property type="entry name" value="ACP-like"/>
    <property type="match status" value="2"/>
</dbReference>
<dbReference type="GO" id="GO:0044550">
    <property type="term" value="P:secondary metabolite biosynthetic process"/>
    <property type="evidence" value="ECO:0007669"/>
    <property type="project" value="UniProtKB-ARBA"/>
</dbReference>
<dbReference type="SUPFAM" id="SSF56801">
    <property type="entry name" value="Acetyl-CoA synthetase-like"/>
    <property type="match status" value="2"/>
</dbReference>
<dbReference type="GO" id="GO:0031177">
    <property type="term" value="F:phosphopantetheine binding"/>
    <property type="evidence" value="ECO:0007669"/>
    <property type="project" value="InterPro"/>
</dbReference>
<evidence type="ECO:0000313" key="8">
    <source>
        <dbReference type="EMBL" id="ROU05839.1"/>
    </source>
</evidence>
<dbReference type="PANTHER" id="PTHR45527">
    <property type="entry name" value="NONRIBOSOMAL PEPTIDE SYNTHETASE"/>
    <property type="match status" value="1"/>
</dbReference>
<dbReference type="Gene3D" id="3.30.300.30">
    <property type="match status" value="2"/>
</dbReference>
<feature type="domain" description="Carrier" evidence="6">
    <location>
        <begin position="1636"/>
        <end position="1711"/>
    </location>
</feature>
<dbReference type="CDD" id="cd19531">
    <property type="entry name" value="LCL_NRPS-like"/>
    <property type="match status" value="1"/>
</dbReference>
<comment type="similarity">
    <text evidence="2">Belongs to the ATP-dependent AMP-binding enzyme family.</text>
</comment>
<dbReference type="InterPro" id="IPR000873">
    <property type="entry name" value="AMP-dep_synth/lig_dom"/>
</dbReference>
<dbReference type="Gene3D" id="3.40.50.980">
    <property type="match status" value="4"/>
</dbReference>
<keyword evidence="3" id="KW-0596">Phosphopantetheine</keyword>
<dbReference type="CDD" id="cd05930">
    <property type="entry name" value="A_NRPS"/>
    <property type="match status" value="1"/>
</dbReference>
<feature type="compositionally biased region" description="Basic and acidic residues" evidence="5">
    <location>
        <begin position="16"/>
        <end position="25"/>
    </location>
</feature>
<evidence type="ECO:0000256" key="3">
    <source>
        <dbReference type="ARBA" id="ARBA00022450"/>
    </source>
</evidence>
<reference evidence="8 9" key="2">
    <citation type="submission" date="2018-10" db="EMBL/GenBank/DDBJ databases">
        <title>The genome of Lysobacter enzymogenes OH11.</title>
        <authorList>
            <person name="Liu F."/>
            <person name="Zhao Y."/>
            <person name="Qian G."/>
            <person name="Chen Y."/>
            <person name="Xu H."/>
        </authorList>
    </citation>
    <scope>NUCLEOTIDE SEQUENCE [LARGE SCALE GENOMIC DNA]</scope>
    <source>
        <strain evidence="8 9">OH11</strain>
    </source>
</reference>
<dbReference type="PANTHER" id="PTHR45527:SF1">
    <property type="entry name" value="FATTY ACID SYNTHASE"/>
    <property type="match status" value="1"/>
</dbReference>
<dbReference type="InterPro" id="IPR010071">
    <property type="entry name" value="AA_adenyl_dom"/>
</dbReference>
<dbReference type="InterPro" id="IPR045851">
    <property type="entry name" value="AMP-bd_C_sf"/>
</dbReference>
<dbReference type="InterPro" id="IPR020806">
    <property type="entry name" value="PKS_PP-bd"/>
</dbReference>
<dbReference type="InterPro" id="IPR036736">
    <property type="entry name" value="ACP-like_sf"/>
</dbReference>
<dbReference type="Pfam" id="PF00668">
    <property type="entry name" value="Condensation"/>
    <property type="match status" value="1"/>
</dbReference>
<dbReference type="Gene3D" id="3.30.559.30">
    <property type="entry name" value="Nonribosomal peptide synthetase, condensation domain"/>
    <property type="match status" value="1"/>
</dbReference>
<evidence type="ECO:0000259" key="6">
    <source>
        <dbReference type="PROSITE" id="PS50075"/>
    </source>
</evidence>
<comment type="cofactor">
    <cofactor evidence="1">
        <name>pantetheine 4'-phosphate</name>
        <dbReference type="ChEBI" id="CHEBI:47942"/>
    </cofactor>
</comment>
<dbReference type="GO" id="GO:0043041">
    <property type="term" value="P:amino acid activation for nonribosomal peptide biosynthetic process"/>
    <property type="evidence" value="ECO:0007669"/>
    <property type="project" value="TreeGrafter"/>
</dbReference>
<sequence>MDEIRTNHPTPAPADAGREDPGERGGVHALFEQQARRTPHAPALVHAGRTLSYAALDACAERLARRLRALGVGAGDRVAICAERGFAPVVAMLATLKAGAAYLPLDPDYPRARLRLLLDDAAPAARLYDAAGRRALGLDDARGGDDRCWIAVDDCAEPAPDPIPAAVERDAGCARGDDPQRPAYVIYTSGSTGRPKGVAMAHAPLLNLLRWQRGQFRPGLRTLQFAALGFDVSFQEIFGALCEGATLVVAESELRHDFAALARALCERRIQRLHLPYLALSALADALADADDATVAGLRDRLAEVIVAGEQLRLTPAIRAMFARLPATRLHNHYGPTETHVVSAHVLGPGGAQSVADAPAHVPIGRAVAGVRLYLLDPQRRPVRDGDSGELWIGGAAPALGYLHQDELSARRFLADPFDPRPGARMYRSGDLARRLPGGELEFLGRNDEQVKIRGFRVEPGEIAAQLAAHPRVREAAAVARAGADGTLELVAYAAPAPGDGGGADFAAALREHLRERLPEPLRPAAIVAVAALPRSAHGKLDRAALPPPDDDAYGRRDYRAPRPGGETELARLWQELLGRERIGRDDDFFALGGHSLSAARLLGRLRRQWRVELPVSAIWRHPTLAAQAAALDALRGAAAVAAEPPQPGAGIAAATLSSNQRRLWFLSQLEGIGSAYHIALPLRLRGALDVAALRAALDALSARHASLRSRFVAVGGEPRLQLAPETDAFALRECDLRGAGDAALRDALRREAEAAFDLERGPPARALLARSGDDEFHLLLTLHHLVADGESLRPLARDLSALYAAFVQGRPDPLPPLPWQFPDYAAWQQRRLDQADAVEALQQHWRTALAEAPALLDLPTRQPRPPQQSFDGALLPLRIEPALAEALRRRARRHGTSLFALVLAAWALVLSRLSGQSEVVVGAPNAQREWAGSEALIGFFVDTLALRIDLSGEPDADELIERARRSALDAQDHALPFERVVEALNPPRRADRTPLFQAVLAWQGEDEPAFELPGIDAQVLEPELGLELGLELGGAKFDLELQLGERAGALVGGLRYATALFAPAAIERHRGYLLAALRALAEDAPGPVAGFELIGADERRRLLHDWNRTDADYPREACFYHLFEQQARRAPEAVALEHAGARWSYAALDAAANRLAHRLIAAGVGPDRRVALCAQRGAGAIVAILAVLKAGGAYVPLDPAHASARFARVLADAAPVCALADEEGRRALAAAGAHGDWPLFALDDPTLVEGCADTAPQCVDLRPQHLAYIVYTSGSTGDPKGVMVEHRQLVQFAHSQAERFGIGAHSRIAQFASLGFDASLIEIGLSLARGAALCVPGERERADAGAYLEWIARERIGLSYLPPAFLQGREALPRFQAPPLFLVGGEAVPPALLSALQRGGARPVHVYGPTETTVLATAWEPPPHWPGDAPAPIGRPLANTRAYVLDAQRRPLPLGAPGELYLGGAGVARGYLGRAELDAERYFPDPFDSRPGARMYRSGDTVRYREDGELLFLGRDDGQVKLRGYRIELGEIQARLREHPAVREAAVLLREDEPGRPRLVAYVVAAADREGERERGEDSFAAALRAHLAERLPDYMLPAAYVRLQALPLTAGGKLERRALPAPAGDAFARGDYAPPRGELEILLAQWWQELLAAERIGRDDDFFELGGHSLLAMRLLARLREELDVAVAPSLLFRRPRLAGFAEAVLAAALQDAAALEQE</sequence>
<dbReference type="InterPro" id="IPR023213">
    <property type="entry name" value="CAT-like_dom_sf"/>
</dbReference>
<dbReference type="GO" id="GO:0072330">
    <property type="term" value="P:monocarboxylic acid biosynthetic process"/>
    <property type="evidence" value="ECO:0007669"/>
    <property type="project" value="UniProtKB-ARBA"/>
</dbReference>
<protein>
    <submittedName>
        <fullName evidence="8">Amino acid adenylation domain-containing protein</fullName>
    </submittedName>
    <submittedName>
        <fullName evidence="7">Nonribosomal peptide synthase</fullName>
    </submittedName>
</protein>
<accession>A0A290WJX0</accession>
<proteinExistence type="inferred from homology"/>
<dbReference type="InterPro" id="IPR001242">
    <property type="entry name" value="Condensation_dom"/>
</dbReference>
<dbReference type="InterPro" id="IPR020845">
    <property type="entry name" value="AMP-binding_CS"/>
</dbReference>
<dbReference type="EMBL" id="MF495862">
    <property type="protein sequence ID" value="ATD51279.1"/>
    <property type="molecule type" value="Genomic_DNA"/>
</dbReference>
<feature type="region of interest" description="Disordered" evidence="5">
    <location>
        <begin position="1"/>
        <end position="25"/>
    </location>
</feature>
<dbReference type="PROSITE" id="PS50075">
    <property type="entry name" value="CARRIER"/>
    <property type="match status" value="2"/>
</dbReference>
<dbReference type="Gene3D" id="2.30.38.10">
    <property type="entry name" value="Luciferase, Domain 3"/>
    <property type="match status" value="2"/>
</dbReference>
<evidence type="ECO:0000256" key="2">
    <source>
        <dbReference type="ARBA" id="ARBA00006432"/>
    </source>
</evidence>
<dbReference type="GO" id="GO:0003824">
    <property type="term" value="F:catalytic activity"/>
    <property type="evidence" value="ECO:0007669"/>
    <property type="project" value="InterPro"/>
</dbReference>
<dbReference type="NCBIfam" id="TIGR01733">
    <property type="entry name" value="AA-adenyl-dom"/>
    <property type="match status" value="2"/>
</dbReference>
<dbReference type="FunFam" id="2.30.38.10:FF:000001">
    <property type="entry name" value="Non-ribosomal peptide synthetase PvdI"/>
    <property type="match status" value="1"/>
</dbReference>
<dbReference type="InterPro" id="IPR025110">
    <property type="entry name" value="AMP-bd_C"/>
</dbReference>
<dbReference type="FunFam" id="1.10.1200.10:FF:000005">
    <property type="entry name" value="Nonribosomal peptide synthetase 1"/>
    <property type="match status" value="1"/>
</dbReference>
<evidence type="ECO:0000256" key="5">
    <source>
        <dbReference type="SAM" id="MobiDB-lite"/>
    </source>
</evidence>
<dbReference type="GO" id="GO:0005829">
    <property type="term" value="C:cytosol"/>
    <property type="evidence" value="ECO:0007669"/>
    <property type="project" value="TreeGrafter"/>
</dbReference>
<dbReference type="FunFam" id="1.10.1200.10:FF:000016">
    <property type="entry name" value="Non-ribosomal peptide synthase"/>
    <property type="match status" value="1"/>
</dbReference>
<dbReference type="EMBL" id="RCTY01000041">
    <property type="protein sequence ID" value="ROU05839.1"/>
    <property type="molecule type" value="Genomic_DNA"/>
</dbReference>
<dbReference type="Pfam" id="PF13193">
    <property type="entry name" value="AMP-binding_C"/>
    <property type="match status" value="2"/>
</dbReference>
<evidence type="ECO:0000313" key="9">
    <source>
        <dbReference type="Proteomes" id="UP000275910"/>
    </source>
</evidence>
<evidence type="ECO:0000256" key="1">
    <source>
        <dbReference type="ARBA" id="ARBA00001957"/>
    </source>
</evidence>
<reference evidence="7" key="1">
    <citation type="journal article" date="2017" name="Org. Lett.">
        <title>Activation of a Cryptic Gene Cluster in Lysobacter enzymogenes Reveals a Module/Domain Portable Mechanism of Nonribosomal Peptide Synthetases in the Biosynthesis of Pyrrolopyrazines.</title>
        <authorList>
            <person name="Li S."/>
            <person name="Wu X."/>
            <person name="Zhang L."/>
            <person name="Shen Y."/>
            <person name="Du L."/>
        </authorList>
    </citation>
    <scope>NUCLEOTIDE SEQUENCE</scope>
    <source>
        <strain evidence="7">OH11</strain>
    </source>
</reference>
<dbReference type="FunFam" id="3.40.50.12780:FF:000012">
    <property type="entry name" value="Non-ribosomal peptide synthetase"/>
    <property type="match status" value="1"/>
</dbReference>
<evidence type="ECO:0000313" key="7">
    <source>
        <dbReference type="EMBL" id="ATD51279.1"/>
    </source>
</evidence>
<dbReference type="Pfam" id="PF00550">
    <property type="entry name" value="PP-binding"/>
    <property type="match status" value="2"/>
</dbReference>
<dbReference type="Gene3D" id="3.30.559.10">
    <property type="entry name" value="Chloramphenicol acetyltransferase-like domain"/>
    <property type="match status" value="1"/>
</dbReference>
<evidence type="ECO:0000256" key="4">
    <source>
        <dbReference type="ARBA" id="ARBA00022553"/>
    </source>
</evidence>